<dbReference type="AlphaFoldDB" id="A0A553RNW0"/>
<dbReference type="SMART" id="SM00364">
    <property type="entry name" value="LRR_BAC"/>
    <property type="match status" value="7"/>
</dbReference>
<evidence type="ECO:0000256" key="4">
    <source>
        <dbReference type="SAM" id="SignalP"/>
    </source>
</evidence>
<feature type="transmembrane region" description="Helical" evidence="3">
    <location>
        <begin position="626"/>
        <end position="647"/>
    </location>
</feature>
<evidence type="ECO:0000313" key="5">
    <source>
        <dbReference type="EMBL" id="TRZ03858.1"/>
    </source>
</evidence>
<dbReference type="PANTHER" id="PTHR45712:SF22">
    <property type="entry name" value="INSULIN-LIKE GROWTH FACTOR-BINDING PROTEIN COMPLEX ACID LABILE SUBUNIT"/>
    <property type="match status" value="1"/>
</dbReference>
<feature type="signal peptide" evidence="4">
    <location>
        <begin position="1"/>
        <end position="17"/>
    </location>
</feature>
<dbReference type="Proteomes" id="UP000316079">
    <property type="component" value="Unassembled WGS sequence"/>
</dbReference>
<dbReference type="Pfam" id="PF13855">
    <property type="entry name" value="LRR_8"/>
    <property type="match status" value="4"/>
</dbReference>
<keyword evidence="3" id="KW-1133">Transmembrane helix</keyword>
<feature type="chain" id="PRO_5021904451" description="LRRCT domain-containing protein" evidence="4">
    <location>
        <begin position="18"/>
        <end position="663"/>
    </location>
</feature>
<accession>A0A553RNW0</accession>
<organism evidence="5 6">
    <name type="scientific">Danionella cerebrum</name>
    <dbReference type="NCBI Taxonomy" id="2873325"/>
    <lineage>
        <taxon>Eukaryota</taxon>
        <taxon>Metazoa</taxon>
        <taxon>Chordata</taxon>
        <taxon>Craniata</taxon>
        <taxon>Vertebrata</taxon>
        <taxon>Euteleostomi</taxon>
        <taxon>Actinopterygii</taxon>
        <taxon>Neopterygii</taxon>
        <taxon>Teleostei</taxon>
        <taxon>Ostariophysi</taxon>
        <taxon>Cypriniformes</taxon>
        <taxon>Danionidae</taxon>
        <taxon>Danioninae</taxon>
        <taxon>Danionella</taxon>
    </lineage>
</organism>
<dbReference type="EMBL" id="SRMA01003116">
    <property type="protein sequence ID" value="TRZ03858.1"/>
    <property type="molecule type" value="Genomic_DNA"/>
</dbReference>
<keyword evidence="2" id="KW-0677">Repeat</keyword>
<dbReference type="PRINTS" id="PR00019">
    <property type="entry name" value="LEURICHRPT"/>
</dbReference>
<evidence type="ECO:0000256" key="3">
    <source>
        <dbReference type="SAM" id="Phobius"/>
    </source>
</evidence>
<keyword evidence="4" id="KW-0732">Signal</keyword>
<proteinExistence type="predicted"/>
<sequence>MERFLWILMWLLKQVSAEAPVCRMLQKDVFDCSGLSLRQVPDQLPFGLHRLDLSQNLLQNLTELDLSSGLTLQTLDLKQNQLSFLQPGLFQLIRHLEVLDLSRNVLSTFASLNTPLGLLPSLRTLDLSHNGLHSDMSDVFLSNAPVLSNLSMHGNSITKISRSMFNGTNALRSIDLHNNVIIEIEDGAFEELPKISDLDLSVNSISCITDFNLMQLRMLNLSRNSLSSFQTIDSEQPFHLETLDLRENRLLYFPVLPRRNQLAFLDLSRNLLRSLNCTGPREELESLRESGYLIPEFESTIEFPSSERQQALPSLLYLDLSFNQLKAIPESFFTTMAALKSLNISNNCLRSFRIEHLSSLKTLDLSFNSLQSLSVSEGALAALESLHLQGNGLRMLSSEFFLRLPSINSLHLEGNQLGICPPGESSAECIFLACIPTLKYLYMSQNGLMSVPEGAFKGSPLLILDLSLNPGISIAPGALFGLEASLTHLSLRGNEIQALSVDFSLFSKLKLLDLSENRLASVALWSSGSVLESLNLQSNRLETLAASTVLALQPSLQTLFLGSNPLSCCRNIQLLMLIQEKRIRVPDNASATCWISSDGQRLEVSMGASASVNNKQEYCNEGNGSVLWISLVVALVLGVALVTTVLMKLGHSRKHRFTRGIKA</sequence>
<evidence type="ECO:0008006" key="7">
    <source>
        <dbReference type="Google" id="ProtNLM"/>
    </source>
</evidence>
<gene>
    <name evidence="5" type="ORF">DNTS_000492</name>
</gene>
<evidence type="ECO:0000256" key="1">
    <source>
        <dbReference type="ARBA" id="ARBA00022614"/>
    </source>
</evidence>
<dbReference type="SUPFAM" id="SSF52058">
    <property type="entry name" value="L domain-like"/>
    <property type="match status" value="2"/>
</dbReference>
<reference evidence="5 6" key="1">
    <citation type="journal article" date="2019" name="Sci. Data">
        <title>Hybrid genome assembly and annotation of Danionella translucida.</title>
        <authorList>
            <person name="Kadobianskyi M."/>
            <person name="Schulze L."/>
            <person name="Schuelke M."/>
            <person name="Judkewitz B."/>
        </authorList>
    </citation>
    <scope>NUCLEOTIDE SEQUENCE [LARGE SCALE GENOMIC DNA]</scope>
    <source>
        <strain evidence="5 6">Bolton</strain>
    </source>
</reference>
<dbReference type="InterPro" id="IPR001611">
    <property type="entry name" value="Leu-rich_rpt"/>
</dbReference>
<evidence type="ECO:0000256" key="2">
    <source>
        <dbReference type="ARBA" id="ARBA00022737"/>
    </source>
</evidence>
<dbReference type="SMART" id="SM00369">
    <property type="entry name" value="LRR_TYP"/>
    <property type="match status" value="15"/>
</dbReference>
<protein>
    <recommendedName>
        <fullName evidence="7">LRRCT domain-containing protein</fullName>
    </recommendedName>
</protein>
<keyword evidence="1" id="KW-0433">Leucine-rich repeat</keyword>
<comment type="caution">
    <text evidence="5">The sequence shown here is derived from an EMBL/GenBank/DDBJ whole genome shotgun (WGS) entry which is preliminary data.</text>
</comment>
<dbReference type="PANTHER" id="PTHR45712">
    <property type="entry name" value="AGAP008170-PA"/>
    <property type="match status" value="1"/>
</dbReference>
<keyword evidence="3" id="KW-0812">Transmembrane</keyword>
<dbReference type="OrthoDB" id="8195690at2759"/>
<dbReference type="InterPro" id="IPR032675">
    <property type="entry name" value="LRR_dom_sf"/>
</dbReference>
<dbReference type="Gene3D" id="3.80.10.10">
    <property type="entry name" value="Ribonuclease Inhibitor"/>
    <property type="match status" value="5"/>
</dbReference>
<dbReference type="InterPro" id="IPR050333">
    <property type="entry name" value="SLRP"/>
</dbReference>
<dbReference type="PROSITE" id="PS51450">
    <property type="entry name" value="LRR"/>
    <property type="match status" value="6"/>
</dbReference>
<dbReference type="InterPro" id="IPR003591">
    <property type="entry name" value="Leu-rich_rpt_typical-subtyp"/>
</dbReference>
<keyword evidence="3" id="KW-0472">Membrane</keyword>
<name>A0A553RNW0_9TELE</name>
<keyword evidence="6" id="KW-1185">Reference proteome</keyword>
<dbReference type="STRING" id="623744.A0A553RNW0"/>
<evidence type="ECO:0000313" key="6">
    <source>
        <dbReference type="Proteomes" id="UP000316079"/>
    </source>
</evidence>